<dbReference type="NCBIfam" id="TIGR03568">
    <property type="entry name" value="NeuC_NnaA"/>
    <property type="match status" value="1"/>
</dbReference>
<evidence type="ECO:0000313" key="2">
    <source>
        <dbReference type="EMBL" id="TCP22914.1"/>
    </source>
</evidence>
<dbReference type="PANTHER" id="PTHR43174:SF3">
    <property type="entry name" value="UDP-N-ACETYLGLUCOSAMINE 2-EPIMERASE"/>
    <property type="match status" value="1"/>
</dbReference>
<dbReference type="InterPro" id="IPR020004">
    <property type="entry name" value="UDP-GlcNAc_Epase"/>
</dbReference>
<organism evidence="2 3">
    <name type="scientific">Tenacibaculum skagerrakense</name>
    <dbReference type="NCBI Taxonomy" id="186571"/>
    <lineage>
        <taxon>Bacteria</taxon>
        <taxon>Pseudomonadati</taxon>
        <taxon>Bacteroidota</taxon>
        <taxon>Flavobacteriia</taxon>
        <taxon>Flavobacteriales</taxon>
        <taxon>Flavobacteriaceae</taxon>
        <taxon>Tenacibaculum</taxon>
    </lineage>
</organism>
<dbReference type="InterPro" id="IPR003331">
    <property type="entry name" value="UDP_GlcNAc_Epimerase_2_dom"/>
</dbReference>
<dbReference type="InterPro" id="IPR029767">
    <property type="entry name" value="WecB-like"/>
</dbReference>
<gene>
    <name evidence="2" type="ORF">EV195_11043</name>
</gene>
<comment type="caution">
    <text evidence="2">The sequence shown here is derived from an EMBL/GenBank/DDBJ whole genome shotgun (WGS) entry which is preliminary data.</text>
</comment>
<dbReference type="Proteomes" id="UP000294564">
    <property type="component" value="Unassembled WGS sequence"/>
</dbReference>
<evidence type="ECO:0000313" key="3">
    <source>
        <dbReference type="Proteomes" id="UP000294564"/>
    </source>
</evidence>
<dbReference type="GO" id="GO:0004553">
    <property type="term" value="F:hydrolase activity, hydrolyzing O-glycosyl compounds"/>
    <property type="evidence" value="ECO:0007669"/>
    <property type="project" value="InterPro"/>
</dbReference>
<dbReference type="EMBL" id="SLXM01000010">
    <property type="protein sequence ID" value="TCP22914.1"/>
    <property type="molecule type" value="Genomic_DNA"/>
</dbReference>
<evidence type="ECO:0000259" key="1">
    <source>
        <dbReference type="Pfam" id="PF02350"/>
    </source>
</evidence>
<keyword evidence="3" id="KW-1185">Reference proteome</keyword>
<name>A0A4R2NNP5_9FLAO</name>
<feature type="domain" description="UDP-N-acetylglucosamine 2-epimerase" evidence="1">
    <location>
        <begin position="27"/>
        <end position="364"/>
    </location>
</feature>
<dbReference type="OrthoDB" id="9803238at2"/>
<protein>
    <submittedName>
        <fullName evidence="2">GDP/UDP-N,N'-diacetylbacillosamine 2-epimerase (Hydrolysing)</fullName>
    </submittedName>
</protein>
<dbReference type="PANTHER" id="PTHR43174">
    <property type="entry name" value="UDP-N-ACETYLGLUCOSAMINE 2-EPIMERASE"/>
    <property type="match status" value="1"/>
</dbReference>
<dbReference type="AlphaFoldDB" id="A0A4R2NNP5"/>
<dbReference type="Gene3D" id="3.40.50.2000">
    <property type="entry name" value="Glycogen Phosphorylase B"/>
    <property type="match status" value="2"/>
</dbReference>
<dbReference type="Pfam" id="PF02350">
    <property type="entry name" value="Epimerase_2"/>
    <property type="match status" value="1"/>
</dbReference>
<sequence length="373" mass="42226">MKIGVLTSSRADYGIYKPLLQKLALIENIDLTLIVFGMHLQEKHAYTVSIIKKDNFGEVHEVEGMPINDEVIDIARGYGELIINFSNYWKQFSSYDYVLALGDRFEMNAAVQAGIPFQVNFVHFHGGETTLGATDNIYRHQITLASNIHFVAAENFKNKVIDLIGTSDKVYNVGALSLDNIDNMKLPLWENVRCKFSIPEGKFILVTVHPETMYIDSNKNYSKVIYKALELLSESTHIVITLPNADAMGSLYRQEFFTLKDNYPNRVSLINNFGKENYFAAMKASEFLLGNTSSGIIEAASFEKYVINLGDRQAGRLRSANIIDVPFVIDEILQAADNIKSKRNYKGGNKYYKKNTVNTIIQILTKKWTTKNI</sequence>
<dbReference type="SUPFAM" id="SSF53756">
    <property type="entry name" value="UDP-Glycosyltransferase/glycogen phosphorylase"/>
    <property type="match status" value="1"/>
</dbReference>
<dbReference type="GO" id="GO:0006047">
    <property type="term" value="P:UDP-N-acetylglucosamine metabolic process"/>
    <property type="evidence" value="ECO:0007669"/>
    <property type="project" value="InterPro"/>
</dbReference>
<reference evidence="2 3" key="1">
    <citation type="submission" date="2019-03" db="EMBL/GenBank/DDBJ databases">
        <title>Genomic Encyclopedia of Type Strains, Phase IV (KMG-IV): sequencing the most valuable type-strain genomes for metagenomic binning, comparative biology and taxonomic classification.</title>
        <authorList>
            <person name="Goeker M."/>
        </authorList>
    </citation>
    <scope>NUCLEOTIDE SEQUENCE [LARGE SCALE GENOMIC DNA]</scope>
    <source>
        <strain evidence="2 3">DSM 14836</strain>
    </source>
</reference>
<proteinExistence type="predicted"/>
<accession>A0A4R2NNP5</accession>